<organism evidence="4 5">
    <name type="scientific">Kingella bonacorsii</name>
    <dbReference type="NCBI Taxonomy" id="2796361"/>
    <lineage>
        <taxon>Bacteria</taxon>
        <taxon>Pseudomonadati</taxon>
        <taxon>Pseudomonadota</taxon>
        <taxon>Betaproteobacteria</taxon>
        <taxon>Neisseriales</taxon>
        <taxon>Neisseriaceae</taxon>
        <taxon>Kingella</taxon>
    </lineage>
</organism>
<feature type="region of interest" description="Disordered" evidence="1">
    <location>
        <begin position="271"/>
        <end position="375"/>
    </location>
</feature>
<comment type="caution">
    <text evidence="4">The sequence shown here is derived from an EMBL/GenBank/DDBJ whole genome shotgun (WGS) entry which is preliminary data.</text>
</comment>
<feature type="compositionally biased region" description="Basic and acidic residues" evidence="1">
    <location>
        <begin position="328"/>
        <end position="339"/>
    </location>
</feature>
<proteinExistence type="predicted"/>
<dbReference type="InterPro" id="IPR008708">
    <property type="entry name" value="Neisseria_TspB"/>
</dbReference>
<dbReference type="EMBL" id="JAEHNZ010000002">
    <property type="protein sequence ID" value="MBK0396419.1"/>
    <property type="molecule type" value="Genomic_DNA"/>
</dbReference>
<evidence type="ECO:0008006" key="6">
    <source>
        <dbReference type="Google" id="ProtNLM"/>
    </source>
</evidence>
<sequence>MKKLFLVCTLIPCIALADSGFNQNGLRTVVRDGKYTVEYDRTRDISGLAHKLRGSSFEGSATLPSTVVGSNGAQSASTIPASVRASVDKRKVFASLLQKARAAGPAILKGGKALGSLTLRTGWQFLVWQLVSSAISGSKFSWNDERKDFVREADDNTYIVIATKNSHTVVSGSNKTSLEVENLCKYNLNNECEVLDYAKGIESASAVAKAYCQSKTFVEDGKTHHFDYVGWGGHCFSAPEYNRMTYDYGVVIFKYVDYVPMTLDEFIEEGTPEAAESPDEWVKTSEVQPDGEPKILITDGTIAQSRPYTDPADGKAKQSKWTFNSDGSVKEVITDRPDLTPDSPQAPKLDPNAVPDKKTDNPDKKTQPASQPAPIDLCKEHPDILACDTVPDKPETTDTDFDIPKEEVSLKFTPDNVFPTDGVCPVPVQFQAFGSTFGFSLQPACDLASMLRPMIIAFAWLVAAFFCARTIRE</sequence>
<keyword evidence="2" id="KW-0812">Transmembrane</keyword>
<dbReference type="RefSeq" id="WP_200522505.1">
    <property type="nucleotide sequence ID" value="NZ_JAEHNZ010000002.1"/>
</dbReference>
<feature type="chain" id="PRO_5046345419" description="Neisseria meningitidis TspB protein" evidence="3">
    <location>
        <begin position="18"/>
        <end position="473"/>
    </location>
</feature>
<evidence type="ECO:0000256" key="1">
    <source>
        <dbReference type="SAM" id="MobiDB-lite"/>
    </source>
</evidence>
<reference evidence="4 5" key="1">
    <citation type="journal article" date="2021" name="Pathogens">
        <title>Isolation and Characterization of Kingella bonacorsii sp. nov., A Novel Kingella Species Detected in a Stable Periodontitis Subject.</title>
        <authorList>
            <person name="Antezack A."/>
            <person name="Boxberger M."/>
            <person name="Rolland C."/>
            <person name="Monnet-Corti V."/>
            <person name="La Scola B."/>
        </authorList>
    </citation>
    <scope>NUCLEOTIDE SEQUENCE [LARGE SCALE GENOMIC DNA]</scope>
    <source>
        <strain evidence="4 5">Marseille-Q4569</strain>
    </source>
</reference>
<dbReference type="Proteomes" id="UP000614058">
    <property type="component" value="Unassembled WGS sequence"/>
</dbReference>
<dbReference type="Pfam" id="PF05616">
    <property type="entry name" value="Neisseria_TspB"/>
    <property type="match status" value="1"/>
</dbReference>
<evidence type="ECO:0000313" key="4">
    <source>
        <dbReference type="EMBL" id="MBK0396419.1"/>
    </source>
</evidence>
<keyword evidence="2" id="KW-0472">Membrane</keyword>
<evidence type="ECO:0000313" key="5">
    <source>
        <dbReference type="Proteomes" id="UP000614058"/>
    </source>
</evidence>
<feature type="compositionally biased region" description="Basic and acidic residues" evidence="1">
    <location>
        <begin position="355"/>
        <end position="366"/>
    </location>
</feature>
<name>A0ABS1BTC1_9NEIS</name>
<feature type="transmembrane region" description="Helical" evidence="2">
    <location>
        <begin position="450"/>
        <end position="468"/>
    </location>
</feature>
<accession>A0ABS1BTC1</accession>
<keyword evidence="5" id="KW-1185">Reference proteome</keyword>
<keyword evidence="3" id="KW-0732">Signal</keyword>
<keyword evidence="2" id="KW-1133">Transmembrane helix</keyword>
<gene>
    <name evidence="4" type="ORF">JDW22_07480</name>
</gene>
<evidence type="ECO:0000256" key="3">
    <source>
        <dbReference type="SAM" id="SignalP"/>
    </source>
</evidence>
<protein>
    <recommendedName>
        <fullName evidence="6">Neisseria meningitidis TspB protein</fullName>
    </recommendedName>
</protein>
<feature type="signal peptide" evidence="3">
    <location>
        <begin position="1"/>
        <end position="17"/>
    </location>
</feature>
<dbReference type="NCBIfam" id="NF041109">
    <property type="entry name" value="VF_TspB_C_term"/>
    <property type="match status" value="1"/>
</dbReference>
<evidence type="ECO:0000256" key="2">
    <source>
        <dbReference type="SAM" id="Phobius"/>
    </source>
</evidence>